<name>A0ABQ1JZ17_9PROT</name>
<dbReference type="Pfam" id="PF00593">
    <property type="entry name" value="TonB_dep_Rec_b-barrel"/>
    <property type="match status" value="1"/>
</dbReference>
<keyword evidence="2 8" id="KW-0813">Transport</keyword>
<dbReference type="PANTHER" id="PTHR47234">
    <property type="match status" value="1"/>
</dbReference>
<evidence type="ECO:0000256" key="10">
    <source>
        <dbReference type="SAM" id="SignalP"/>
    </source>
</evidence>
<protein>
    <submittedName>
        <fullName evidence="13">TonB-dependent receptor</fullName>
    </submittedName>
</protein>
<comment type="caution">
    <text evidence="13">The sequence shown here is derived from an EMBL/GenBank/DDBJ whole genome shotgun (WGS) entry which is preliminary data.</text>
</comment>
<comment type="subcellular location">
    <subcellularLocation>
        <location evidence="1 8">Cell outer membrane</location>
        <topology evidence="1 8">Multi-pass membrane protein</topology>
    </subcellularLocation>
</comment>
<reference evidence="14" key="1">
    <citation type="journal article" date="2019" name="Int. J. Syst. Evol. Microbiol.">
        <title>The Global Catalogue of Microorganisms (GCM) 10K type strain sequencing project: providing services to taxonomists for standard genome sequencing and annotation.</title>
        <authorList>
            <consortium name="The Broad Institute Genomics Platform"/>
            <consortium name="The Broad Institute Genome Sequencing Center for Infectious Disease"/>
            <person name="Wu L."/>
            <person name="Ma J."/>
        </authorList>
    </citation>
    <scope>NUCLEOTIDE SEQUENCE [LARGE SCALE GENOMIC DNA]</scope>
    <source>
        <strain evidence="14">CGMCC 1.15928</strain>
    </source>
</reference>
<organism evidence="13 14">
    <name type="scientific">Henriciella pelagia</name>
    <dbReference type="NCBI Taxonomy" id="1977912"/>
    <lineage>
        <taxon>Bacteria</taxon>
        <taxon>Pseudomonadati</taxon>
        <taxon>Pseudomonadota</taxon>
        <taxon>Alphaproteobacteria</taxon>
        <taxon>Hyphomonadales</taxon>
        <taxon>Hyphomonadaceae</taxon>
        <taxon>Henriciella</taxon>
    </lineage>
</organism>
<keyword evidence="14" id="KW-1185">Reference proteome</keyword>
<dbReference type="PANTHER" id="PTHR47234:SF2">
    <property type="entry name" value="TONB-DEPENDENT RECEPTOR"/>
    <property type="match status" value="1"/>
</dbReference>
<evidence type="ECO:0000256" key="9">
    <source>
        <dbReference type="RuleBase" id="RU003357"/>
    </source>
</evidence>
<accession>A0ABQ1JZ17</accession>
<evidence type="ECO:0000256" key="1">
    <source>
        <dbReference type="ARBA" id="ARBA00004571"/>
    </source>
</evidence>
<comment type="similarity">
    <text evidence="8 9">Belongs to the TonB-dependent receptor family.</text>
</comment>
<feature type="signal peptide" evidence="10">
    <location>
        <begin position="1"/>
        <end position="28"/>
    </location>
</feature>
<keyword evidence="4 8" id="KW-0812">Transmembrane</keyword>
<evidence type="ECO:0000256" key="7">
    <source>
        <dbReference type="ARBA" id="ARBA00023237"/>
    </source>
</evidence>
<evidence type="ECO:0000256" key="6">
    <source>
        <dbReference type="ARBA" id="ARBA00023136"/>
    </source>
</evidence>
<evidence type="ECO:0000313" key="13">
    <source>
        <dbReference type="EMBL" id="GGB78595.1"/>
    </source>
</evidence>
<dbReference type="PROSITE" id="PS52016">
    <property type="entry name" value="TONB_DEPENDENT_REC_3"/>
    <property type="match status" value="1"/>
</dbReference>
<dbReference type="InterPro" id="IPR039426">
    <property type="entry name" value="TonB-dep_rcpt-like"/>
</dbReference>
<keyword evidence="10" id="KW-0732">Signal</keyword>
<dbReference type="Proteomes" id="UP000628854">
    <property type="component" value="Unassembled WGS sequence"/>
</dbReference>
<keyword evidence="13" id="KW-0675">Receptor</keyword>
<feature type="chain" id="PRO_5047242182" evidence="10">
    <location>
        <begin position="29"/>
        <end position="1005"/>
    </location>
</feature>
<dbReference type="Gene3D" id="2.170.130.10">
    <property type="entry name" value="TonB-dependent receptor, plug domain"/>
    <property type="match status" value="1"/>
</dbReference>
<evidence type="ECO:0000313" key="14">
    <source>
        <dbReference type="Proteomes" id="UP000628854"/>
    </source>
</evidence>
<keyword evidence="3 8" id="KW-1134">Transmembrane beta strand</keyword>
<evidence type="ECO:0000256" key="5">
    <source>
        <dbReference type="ARBA" id="ARBA00023077"/>
    </source>
</evidence>
<evidence type="ECO:0000256" key="3">
    <source>
        <dbReference type="ARBA" id="ARBA00022452"/>
    </source>
</evidence>
<dbReference type="InterPro" id="IPR036942">
    <property type="entry name" value="Beta-barrel_TonB_sf"/>
</dbReference>
<evidence type="ECO:0000256" key="4">
    <source>
        <dbReference type="ARBA" id="ARBA00022692"/>
    </source>
</evidence>
<keyword evidence="7 8" id="KW-0998">Cell outer membrane</keyword>
<feature type="domain" description="TonB-dependent receptor plug" evidence="12">
    <location>
        <begin position="65"/>
        <end position="180"/>
    </location>
</feature>
<dbReference type="Gene3D" id="2.40.170.20">
    <property type="entry name" value="TonB-dependent receptor, beta-barrel domain"/>
    <property type="match status" value="1"/>
</dbReference>
<keyword evidence="6 8" id="KW-0472">Membrane</keyword>
<sequence>MTGKLLYTCARSALAVALGTTFVATAKAQEDNTPISVETPAGEDSAELRQTKVTVTGSFIAGTPEDAALPVDVFDSAELDASGISSPLEFIKSLPSVGSVLGDSNQFSGDAQGAQGTGSINLRNLGASRNLVLMNGRRTINSPGDGFANTNLIPLFALERIEVLKDGAAATYGSDAISGVANFITKSGFDGIELKGDFTAIDGSDGDYEYSALFGKNFDNGNVMIGIGQQVRSELSTTERDFVIRPFDVNPAQWSVLGNPGTYIPKLGPISQGAAGTSLGLAVDGSAIGACDAIGGTGGTLSGFPICRFNYVPFDNLVEDQTRTQVYAQADADLSPSFRIHAEALYAKTDQTNNRYSPSFPPTQGPLGPGSAQAFFVPDTNPGYQAFINQSGLAGGAADPGTPGSFANLFGSYASILFFRPIGFGGNEELYGGKGGQVGQSIDEAFRVSGGFAWDITDNLTLDTAATYFESDRTFYTPDVVGQRLQDSLEGFGGENCDRATGTAGVGDCYYFNPFLNGHAANPALGIDNPGYVPGNENSREVLDYMFEPNGTDQSEETLILDAVLSGESGILLNGGNLAYAVGAQYRHNEFFSDPLNNLSNADVNPCPVEGEVDCPLPLGPWIFLGQTRESRLSQSVYALFGEVFLPIIDDLEATVAVRYEDYGGSIGSTTNPKVSLRYTPTEWLTVRGSAGTTFRGPGPGVVREGRLTTGLVGIAAAGNNFKSVDTFGNPGLSPETAFTYNVGAIYDNAGLSVSVDYWSYDFEDELTLTPVQAVASAVANGQTSGTLPVNCSHPLVDRITFADNQCIQGVTVGNDIQRVRADNVNGPGVKTSGIDFAASYDFDAGPGLATVGVNGTYTLEYDVREFSLSGTVFAPAFDAVGYANLDRSAAPISELKGNLIANYALDNINLRYTLDYLSGVEDNRGPTAAGTGTTNFGVAASDYIQHDLHGSWTLPVEFAEVQLTGGIENITDEEPAPARLELSYNPFVGNPLGRTYTVGLRLRY</sequence>
<dbReference type="Pfam" id="PF07715">
    <property type="entry name" value="Plug"/>
    <property type="match status" value="1"/>
</dbReference>
<dbReference type="RefSeq" id="WP_084393273.1">
    <property type="nucleotide sequence ID" value="NZ_BMKF01000002.1"/>
</dbReference>
<keyword evidence="5 9" id="KW-0798">TonB box</keyword>
<dbReference type="SUPFAM" id="SSF56935">
    <property type="entry name" value="Porins"/>
    <property type="match status" value="1"/>
</dbReference>
<evidence type="ECO:0000256" key="2">
    <source>
        <dbReference type="ARBA" id="ARBA00022448"/>
    </source>
</evidence>
<dbReference type="InterPro" id="IPR037066">
    <property type="entry name" value="Plug_dom_sf"/>
</dbReference>
<evidence type="ECO:0000259" key="11">
    <source>
        <dbReference type="Pfam" id="PF00593"/>
    </source>
</evidence>
<dbReference type="EMBL" id="BMKF01000002">
    <property type="protein sequence ID" value="GGB78595.1"/>
    <property type="molecule type" value="Genomic_DNA"/>
</dbReference>
<feature type="domain" description="TonB-dependent receptor-like beta-barrel" evidence="11">
    <location>
        <begin position="397"/>
        <end position="971"/>
    </location>
</feature>
<dbReference type="InterPro" id="IPR012910">
    <property type="entry name" value="Plug_dom"/>
</dbReference>
<proteinExistence type="inferred from homology"/>
<evidence type="ECO:0000256" key="8">
    <source>
        <dbReference type="PROSITE-ProRule" id="PRU01360"/>
    </source>
</evidence>
<dbReference type="InterPro" id="IPR000531">
    <property type="entry name" value="Beta-barrel_TonB"/>
</dbReference>
<evidence type="ECO:0000259" key="12">
    <source>
        <dbReference type="Pfam" id="PF07715"/>
    </source>
</evidence>
<gene>
    <name evidence="13" type="ORF">GCM10011503_29270</name>
</gene>